<feature type="chain" id="PRO_5043047243" description="Sulfatase N-terminal domain-containing protein" evidence="8">
    <location>
        <begin position="30"/>
        <end position="501"/>
    </location>
</feature>
<comment type="caution">
    <text evidence="10">The sequence shown here is derived from an EMBL/GenBank/DDBJ whole genome shotgun (WGS) entry which is preliminary data.</text>
</comment>
<evidence type="ECO:0000256" key="1">
    <source>
        <dbReference type="ARBA" id="ARBA00001913"/>
    </source>
</evidence>
<keyword evidence="6" id="KW-0325">Glycoprotein</keyword>
<comment type="cofactor">
    <cofactor evidence="1">
        <name>Ca(2+)</name>
        <dbReference type="ChEBI" id="CHEBI:29108"/>
    </cofactor>
</comment>
<reference evidence="10 11" key="1">
    <citation type="submission" date="2024-02" db="EMBL/GenBank/DDBJ databases">
        <title>Chromosome-scale genome assembly of the rough periwinkle Littorina saxatilis.</title>
        <authorList>
            <person name="De Jode A."/>
            <person name="Faria R."/>
            <person name="Formenti G."/>
            <person name="Sims Y."/>
            <person name="Smith T.P."/>
            <person name="Tracey A."/>
            <person name="Wood J.M.D."/>
            <person name="Zagrodzka Z.B."/>
            <person name="Johannesson K."/>
            <person name="Butlin R.K."/>
            <person name="Leder E.H."/>
        </authorList>
    </citation>
    <scope>NUCLEOTIDE SEQUENCE [LARGE SCALE GENOMIC DNA]</scope>
    <source>
        <strain evidence="10">Snail1</strain>
        <tissue evidence="10">Muscle</tissue>
    </source>
</reference>
<organism evidence="10 11">
    <name type="scientific">Littorina saxatilis</name>
    <dbReference type="NCBI Taxonomy" id="31220"/>
    <lineage>
        <taxon>Eukaryota</taxon>
        <taxon>Metazoa</taxon>
        <taxon>Spiralia</taxon>
        <taxon>Lophotrochozoa</taxon>
        <taxon>Mollusca</taxon>
        <taxon>Gastropoda</taxon>
        <taxon>Caenogastropoda</taxon>
        <taxon>Littorinimorpha</taxon>
        <taxon>Littorinoidea</taxon>
        <taxon>Littorinidae</taxon>
        <taxon>Littorina</taxon>
    </lineage>
</organism>
<evidence type="ECO:0000256" key="6">
    <source>
        <dbReference type="ARBA" id="ARBA00023180"/>
    </source>
</evidence>
<protein>
    <recommendedName>
        <fullName evidence="9">Sulfatase N-terminal domain-containing protein</fullName>
    </recommendedName>
</protein>
<dbReference type="GO" id="GO:0046872">
    <property type="term" value="F:metal ion binding"/>
    <property type="evidence" value="ECO:0007669"/>
    <property type="project" value="UniProtKB-KW"/>
</dbReference>
<dbReference type="AlphaFoldDB" id="A0AAN9B487"/>
<feature type="region of interest" description="Disordered" evidence="7">
    <location>
        <begin position="480"/>
        <end position="501"/>
    </location>
</feature>
<dbReference type="InterPro" id="IPR047115">
    <property type="entry name" value="ARSB"/>
</dbReference>
<dbReference type="Gene3D" id="3.40.720.10">
    <property type="entry name" value="Alkaline Phosphatase, subunit A"/>
    <property type="match status" value="1"/>
</dbReference>
<evidence type="ECO:0000256" key="7">
    <source>
        <dbReference type="SAM" id="MobiDB-lite"/>
    </source>
</evidence>
<evidence type="ECO:0000313" key="11">
    <source>
        <dbReference type="Proteomes" id="UP001374579"/>
    </source>
</evidence>
<keyword evidence="5" id="KW-0106">Calcium</keyword>
<evidence type="ECO:0000313" key="10">
    <source>
        <dbReference type="EMBL" id="KAK7099015.1"/>
    </source>
</evidence>
<gene>
    <name evidence="10" type="ORF">V1264_003219</name>
</gene>
<evidence type="ECO:0000256" key="5">
    <source>
        <dbReference type="ARBA" id="ARBA00022837"/>
    </source>
</evidence>
<dbReference type="Pfam" id="PF00884">
    <property type="entry name" value="Sulfatase"/>
    <property type="match status" value="1"/>
</dbReference>
<keyword evidence="3" id="KW-0479">Metal-binding</keyword>
<keyword evidence="4" id="KW-0378">Hydrolase</keyword>
<keyword evidence="8" id="KW-0732">Signal</keyword>
<evidence type="ECO:0000256" key="3">
    <source>
        <dbReference type="ARBA" id="ARBA00022723"/>
    </source>
</evidence>
<keyword evidence="11" id="KW-1185">Reference proteome</keyword>
<accession>A0AAN9B487</accession>
<feature type="domain" description="Sulfatase N-terminal" evidence="9">
    <location>
        <begin position="33"/>
        <end position="342"/>
    </location>
</feature>
<dbReference type="InterPro" id="IPR017850">
    <property type="entry name" value="Alkaline_phosphatase_core_sf"/>
</dbReference>
<feature type="signal peptide" evidence="8">
    <location>
        <begin position="1"/>
        <end position="29"/>
    </location>
</feature>
<name>A0AAN9B487_9CAEN</name>
<dbReference type="CDD" id="cd16029">
    <property type="entry name" value="4-S"/>
    <property type="match status" value="1"/>
</dbReference>
<evidence type="ECO:0000256" key="4">
    <source>
        <dbReference type="ARBA" id="ARBA00022801"/>
    </source>
</evidence>
<dbReference type="InterPro" id="IPR024607">
    <property type="entry name" value="Sulfatase_CS"/>
</dbReference>
<comment type="similarity">
    <text evidence="2">Belongs to the sulfatase family.</text>
</comment>
<evidence type="ECO:0000256" key="8">
    <source>
        <dbReference type="SAM" id="SignalP"/>
    </source>
</evidence>
<dbReference type="InterPro" id="IPR000917">
    <property type="entry name" value="Sulfatase_N"/>
</dbReference>
<dbReference type="Gene3D" id="3.30.1120.10">
    <property type="match status" value="1"/>
</dbReference>
<evidence type="ECO:0000256" key="2">
    <source>
        <dbReference type="ARBA" id="ARBA00008779"/>
    </source>
</evidence>
<dbReference type="GO" id="GO:0008484">
    <property type="term" value="F:sulfuric ester hydrolase activity"/>
    <property type="evidence" value="ECO:0007669"/>
    <property type="project" value="InterPro"/>
</dbReference>
<dbReference type="PANTHER" id="PTHR10342">
    <property type="entry name" value="ARYLSULFATASE"/>
    <property type="match status" value="1"/>
</dbReference>
<dbReference type="PROSITE" id="PS00149">
    <property type="entry name" value="SULFATASE_2"/>
    <property type="match status" value="1"/>
</dbReference>
<dbReference type="SUPFAM" id="SSF53649">
    <property type="entry name" value="Alkaline phosphatase-like"/>
    <property type="match status" value="1"/>
</dbReference>
<dbReference type="Proteomes" id="UP001374579">
    <property type="component" value="Unassembled WGS sequence"/>
</dbReference>
<dbReference type="PANTHER" id="PTHR10342:SF273">
    <property type="entry name" value="RE14504P"/>
    <property type="match status" value="1"/>
</dbReference>
<dbReference type="EMBL" id="JBAMIC010000012">
    <property type="protein sequence ID" value="KAK7099015.1"/>
    <property type="molecule type" value="Genomic_DNA"/>
</dbReference>
<evidence type="ECO:0000259" key="9">
    <source>
        <dbReference type="Pfam" id="PF00884"/>
    </source>
</evidence>
<proteinExistence type="inferred from homology"/>
<sequence length="501" mass="55596">MPMMSGKMMSSLLAAMLMVVVPRFNGVNAADKPHILFIVADDLGWNDVVWRDPTMHTPTLSRMARQGILLNSYYVQPLCSPSRSAFMSGYFPFHTGLQHGVIMPEQKAYLPANLTTLPQSLKDLGYATHAVGKWHLGFCNWKYTPTFRGFDSFLGYYNAAEDYYTHMAGRGYDFRQDTAVDKDDAGKYSAYTFAERAQVLIGQHNTSQPLFLYLAFQSVHGPLEVPAVYENVFCGHIQNETRRTKCGMVAILDEAIANITGHLEDTGLIDNMLIVFTTDNGGPVWDAGNNWPLRGAKATMWEGGTRGTAFVYSKNLFQNKGTVHKGMMHAVDWFPTMMTAAGGSPPPGIDGVSQWESLTTGSPSPRSEFVYNMDAIEDGQKPAFHAAIRSGDWKLMQGPAGMGPAGIPYNGWYPVPGVDGEQEEFDESAVEDPGPDDYQLFNIKEDPTEHHDVKDKYPDVLAKMKARLAEWRQTMVPANFPENDPAANPEHYGGTWTPGWC</sequence>